<organism evidence="10 11">
    <name type="scientific">Faucicola atlantae</name>
    <dbReference type="NCBI Taxonomy" id="34059"/>
    <lineage>
        <taxon>Bacteria</taxon>
        <taxon>Pseudomonadati</taxon>
        <taxon>Pseudomonadota</taxon>
        <taxon>Gammaproteobacteria</taxon>
        <taxon>Moraxellales</taxon>
        <taxon>Moraxellaceae</taxon>
        <taxon>Faucicola</taxon>
    </lineage>
</organism>
<evidence type="ECO:0000256" key="3">
    <source>
        <dbReference type="ARBA" id="ARBA00023110"/>
    </source>
</evidence>
<dbReference type="PANTHER" id="PTHR43811:SF57">
    <property type="entry name" value="FKBP-TYPE PEPTIDYL-PROLYL CIS-TRANS ISOMERASE FKPA-RELATED"/>
    <property type="match status" value="1"/>
</dbReference>
<evidence type="ECO:0000256" key="8">
    <source>
        <dbReference type="SAM" id="SignalP"/>
    </source>
</evidence>
<dbReference type="Gene3D" id="3.10.50.40">
    <property type="match status" value="1"/>
</dbReference>
<evidence type="ECO:0000256" key="7">
    <source>
        <dbReference type="SAM" id="MobiDB-lite"/>
    </source>
</evidence>
<feature type="domain" description="PPIase FKBP-type" evidence="9">
    <location>
        <begin position="200"/>
        <end position="285"/>
    </location>
</feature>
<sequence length="294" mass="31865">MSLLPKHPARATGCALSVAIAAVMPNQFAHAAIVKMAKTTPQAAALMPTKAAQTSQTASRTTSETANVTPSRYLPTTSTVQPTSSEIDQVSYSLGYLMANGNKDIVDDLVLDAFFQGFRDAYQDRDATLSKARMQRVLLAYQKRKETEYAKQVEQTAADNAQQAEQFLRDNAKQAGVRTTASGLQYQILKAGTGARPTTSDNVKVHYEGKLIDGTVFDSSYKRGEPATFPLDQVIAGWREGVPLMQVGAKYRFFVPPALGYGAPGSAEIEPNSVLIFDIELLDINPKPAAQDKK</sequence>
<dbReference type="InterPro" id="IPR046357">
    <property type="entry name" value="PPIase_dom_sf"/>
</dbReference>
<dbReference type="InterPro" id="IPR036944">
    <property type="entry name" value="PPIase_FKBP_N_sf"/>
</dbReference>
<keyword evidence="8" id="KW-0732">Signal</keyword>
<feature type="signal peptide" evidence="8">
    <location>
        <begin position="1"/>
        <end position="31"/>
    </location>
</feature>
<evidence type="ECO:0000259" key="9">
    <source>
        <dbReference type="PROSITE" id="PS50059"/>
    </source>
</evidence>
<dbReference type="GO" id="GO:0003755">
    <property type="term" value="F:peptidyl-prolyl cis-trans isomerase activity"/>
    <property type="evidence" value="ECO:0007669"/>
    <property type="project" value="UniProtKB-UniRule"/>
</dbReference>
<name>A0A378Q1U5_9GAMM</name>
<dbReference type="InterPro" id="IPR001179">
    <property type="entry name" value="PPIase_FKBP_dom"/>
</dbReference>
<evidence type="ECO:0000256" key="2">
    <source>
        <dbReference type="ARBA" id="ARBA00006577"/>
    </source>
</evidence>
<dbReference type="RefSeq" id="WP_245945280.1">
    <property type="nucleotide sequence ID" value="NZ_MXAO01000089.1"/>
</dbReference>
<feature type="region of interest" description="Disordered" evidence="7">
    <location>
        <begin position="50"/>
        <end position="80"/>
    </location>
</feature>
<comment type="similarity">
    <text evidence="2 6">Belongs to the FKBP-type PPIase family.</text>
</comment>
<protein>
    <recommendedName>
        <fullName evidence="6">Peptidyl-prolyl cis-trans isomerase</fullName>
        <ecNumber evidence="6">5.2.1.8</ecNumber>
    </recommendedName>
</protein>
<feature type="chain" id="PRO_5016755005" description="Peptidyl-prolyl cis-trans isomerase" evidence="8">
    <location>
        <begin position="32"/>
        <end position="294"/>
    </location>
</feature>
<dbReference type="Pfam" id="PF00254">
    <property type="entry name" value="FKBP_C"/>
    <property type="match status" value="1"/>
</dbReference>
<evidence type="ECO:0000313" key="10">
    <source>
        <dbReference type="EMBL" id="STY94506.1"/>
    </source>
</evidence>
<dbReference type="InterPro" id="IPR000774">
    <property type="entry name" value="PPIase_FKBP_N"/>
</dbReference>
<evidence type="ECO:0000256" key="1">
    <source>
        <dbReference type="ARBA" id="ARBA00000971"/>
    </source>
</evidence>
<evidence type="ECO:0000256" key="4">
    <source>
        <dbReference type="ARBA" id="ARBA00023235"/>
    </source>
</evidence>
<dbReference type="EC" id="5.2.1.8" evidence="6"/>
<evidence type="ECO:0000313" key="11">
    <source>
        <dbReference type="Proteomes" id="UP000255193"/>
    </source>
</evidence>
<dbReference type="SUPFAM" id="SSF54534">
    <property type="entry name" value="FKBP-like"/>
    <property type="match status" value="1"/>
</dbReference>
<dbReference type="PANTHER" id="PTHR43811">
    <property type="entry name" value="FKBP-TYPE PEPTIDYL-PROLYL CIS-TRANS ISOMERASE FKPA"/>
    <property type="match status" value="1"/>
</dbReference>
<keyword evidence="4 5" id="KW-0413">Isomerase</keyword>
<keyword evidence="3 5" id="KW-0697">Rotamase</keyword>
<feature type="compositionally biased region" description="Polar residues" evidence="7">
    <location>
        <begin position="67"/>
        <end position="80"/>
    </location>
</feature>
<accession>A0A378Q1U5</accession>
<evidence type="ECO:0000256" key="5">
    <source>
        <dbReference type="PROSITE-ProRule" id="PRU00277"/>
    </source>
</evidence>
<dbReference type="PROSITE" id="PS50059">
    <property type="entry name" value="FKBP_PPIASE"/>
    <property type="match status" value="1"/>
</dbReference>
<reference evidence="10 11" key="1">
    <citation type="submission" date="2018-06" db="EMBL/GenBank/DDBJ databases">
        <authorList>
            <consortium name="Pathogen Informatics"/>
            <person name="Doyle S."/>
        </authorList>
    </citation>
    <scope>NUCLEOTIDE SEQUENCE [LARGE SCALE GENOMIC DNA]</scope>
    <source>
        <strain evidence="10 11">NCTC11091</strain>
    </source>
</reference>
<gene>
    <name evidence="10" type="primary">mip</name>
    <name evidence="10" type="ORF">NCTC11091_00270</name>
</gene>
<feature type="compositionally biased region" description="Low complexity" evidence="7">
    <location>
        <begin position="50"/>
        <end position="66"/>
    </location>
</feature>
<dbReference type="FunFam" id="3.10.50.40:FF:000006">
    <property type="entry name" value="Peptidyl-prolyl cis-trans isomerase"/>
    <property type="match status" value="1"/>
</dbReference>
<dbReference type="Pfam" id="PF01346">
    <property type="entry name" value="FKBP_N"/>
    <property type="match status" value="1"/>
</dbReference>
<evidence type="ECO:0000256" key="6">
    <source>
        <dbReference type="RuleBase" id="RU003915"/>
    </source>
</evidence>
<dbReference type="AlphaFoldDB" id="A0A378Q1U5"/>
<comment type="catalytic activity">
    <reaction evidence="1 5 6">
        <text>[protein]-peptidylproline (omega=180) = [protein]-peptidylproline (omega=0)</text>
        <dbReference type="Rhea" id="RHEA:16237"/>
        <dbReference type="Rhea" id="RHEA-COMP:10747"/>
        <dbReference type="Rhea" id="RHEA-COMP:10748"/>
        <dbReference type="ChEBI" id="CHEBI:83833"/>
        <dbReference type="ChEBI" id="CHEBI:83834"/>
        <dbReference type="EC" id="5.2.1.8"/>
    </reaction>
</comment>
<dbReference type="Proteomes" id="UP000255193">
    <property type="component" value="Unassembled WGS sequence"/>
</dbReference>
<proteinExistence type="inferred from homology"/>
<dbReference type="Gene3D" id="1.10.287.460">
    <property type="entry name" value="Peptidyl-prolyl cis-trans isomerase, FKBP-type, N-terminal domain"/>
    <property type="match status" value="1"/>
</dbReference>
<dbReference type="GO" id="GO:0006457">
    <property type="term" value="P:protein folding"/>
    <property type="evidence" value="ECO:0007669"/>
    <property type="project" value="InterPro"/>
</dbReference>
<dbReference type="EMBL" id="UGQA01000001">
    <property type="protein sequence ID" value="STY94506.1"/>
    <property type="molecule type" value="Genomic_DNA"/>
</dbReference>